<organism evidence="2 3">
    <name type="scientific">Puccinia coronata f. sp. avenae</name>
    <dbReference type="NCBI Taxonomy" id="200324"/>
    <lineage>
        <taxon>Eukaryota</taxon>
        <taxon>Fungi</taxon>
        <taxon>Dikarya</taxon>
        <taxon>Basidiomycota</taxon>
        <taxon>Pucciniomycotina</taxon>
        <taxon>Pucciniomycetes</taxon>
        <taxon>Pucciniales</taxon>
        <taxon>Pucciniaceae</taxon>
        <taxon>Puccinia</taxon>
    </lineage>
</organism>
<accession>A0A2N5VJJ5</accession>
<proteinExistence type="predicted"/>
<comment type="caution">
    <text evidence="2">The sequence shown here is derived from an EMBL/GenBank/DDBJ whole genome shotgun (WGS) entry which is preliminary data.</text>
</comment>
<protein>
    <submittedName>
        <fullName evidence="2">Uncharacterized protein</fullName>
    </submittedName>
</protein>
<dbReference type="AlphaFoldDB" id="A0A2N5VJJ5"/>
<evidence type="ECO:0000256" key="1">
    <source>
        <dbReference type="SAM" id="MobiDB-lite"/>
    </source>
</evidence>
<dbReference type="EMBL" id="PGCI01000012">
    <property type="protein sequence ID" value="PLW50096.1"/>
    <property type="molecule type" value="Genomic_DNA"/>
</dbReference>
<name>A0A2N5VJJ5_9BASI</name>
<gene>
    <name evidence="2" type="ORF">PCASD_01852</name>
</gene>
<feature type="compositionally biased region" description="Polar residues" evidence="1">
    <location>
        <begin position="86"/>
        <end position="95"/>
    </location>
</feature>
<reference evidence="2 3" key="1">
    <citation type="submission" date="2017-11" db="EMBL/GenBank/DDBJ databases">
        <title>De novo assembly and phasing of dikaryotic genomes from two isolates of Puccinia coronata f. sp. avenae, the causal agent of oat crown rust.</title>
        <authorList>
            <person name="Miller M.E."/>
            <person name="Zhang Y."/>
            <person name="Omidvar V."/>
            <person name="Sperschneider J."/>
            <person name="Schwessinger B."/>
            <person name="Raley C."/>
            <person name="Palmer J.M."/>
            <person name="Garnica D."/>
            <person name="Upadhyaya N."/>
            <person name="Rathjen J."/>
            <person name="Taylor J.M."/>
            <person name="Park R.F."/>
            <person name="Dodds P.N."/>
            <person name="Hirsch C.D."/>
            <person name="Kianian S.F."/>
            <person name="Figueroa M."/>
        </authorList>
    </citation>
    <scope>NUCLEOTIDE SEQUENCE [LARGE SCALE GENOMIC DNA]</scope>
    <source>
        <strain evidence="2">12SD80</strain>
    </source>
</reference>
<evidence type="ECO:0000313" key="2">
    <source>
        <dbReference type="EMBL" id="PLW50096.1"/>
    </source>
</evidence>
<dbReference type="Proteomes" id="UP000235392">
    <property type="component" value="Unassembled WGS sequence"/>
</dbReference>
<sequence>MSSTNPARIGFDGTVPYSRFDCARQIVLRGKIVYAFSTECPAMSGQSISSNEQPRIRKEELDYEVPFLFRRGTSPLRSLRDPGAMTPSSRPSSLRTIPPPPSPGMRLLFLPHGISGGNWVESSLPTPRAGASQ</sequence>
<evidence type="ECO:0000313" key="3">
    <source>
        <dbReference type="Proteomes" id="UP000235392"/>
    </source>
</evidence>
<feature type="region of interest" description="Disordered" evidence="1">
    <location>
        <begin position="74"/>
        <end position="107"/>
    </location>
</feature>